<dbReference type="EMBL" id="UINC01000111">
    <property type="protein sequence ID" value="SUZ49375.1"/>
    <property type="molecule type" value="Genomic_DNA"/>
</dbReference>
<keyword evidence="5 7" id="KW-1133">Transmembrane helix</keyword>
<feature type="transmembrane region" description="Helical" evidence="7">
    <location>
        <begin position="333"/>
        <end position="353"/>
    </location>
</feature>
<dbReference type="InterPro" id="IPR020846">
    <property type="entry name" value="MFS_dom"/>
</dbReference>
<feature type="transmembrane region" description="Helical" evidence="7">
    <location>
        <begin position="272"/>
        <end position="290"/>
    </location>
</feature>
<gene>
    <name evidence="9" type="ORF">METZ01_LOCUS2229</name>
</gene>
<evidence type="ECO:0000256" key="1">
    <source>
        <dbReference type="ARBA" id="ARBA00004651"/>
    </source>
</evidence>
<feature type="transmembrane region" description="Helical" evidence="7">
    <location>
        <begin position="167"/>
        <end position="186"/>
    </location>
</feature>
<feature type="transmembrane region" description="Helical" evidence="7">
    <location>
        <begin position="240"/>
        <end position="260"/>
    </location>
</feature>
<evidence type="ECO:0000259" key="8">
    <source>
        <dbReference type="PROSITE" id="PS50850"/>
    </source>
</evidence>
<evidence type="ECO:0000256" key="2">
    <source>
        <dbReference type="ARBA" id="ARBA00022448"/>
    </source>
</evidence>
<dbReference type="GO" id="GO:0005886">
    <property type="term" value="C:plasma membrane"/>
    <property type="evidence" value="ECO:0007669"/>
    <property type="project" value="UniProtKB-SubCell"/>
</dbReference>
<protein>
    <recommendedName>
        <fullName evidence="8">Major facilitator superfamily (MFS) profile domain-containing protein</fullName>
    </recommendedName>
</protein>
<feature type="transmembrane region" description="Helical" evidence="7">
    <location>
        <begin position="296"/>
        <end position="321"/>
    </location>
</feature>
<dbReference type="InterPro" id="IPR050171">
    <property type="entry name" value="MFS_Transporters"/>
</dbReference>
<dbReference type="Pfam" id="PF07690">
    <property type="entry name" value="MFS_1"/>
    <property type="match status" value="1"/>
</dbReference>
<dbReference type="AlphaFoldDB" id="A0A381N4B9"/>
<dbReference type="GO" id="GO:0022857">
    <property type="term" value="F:transmembrane transporter activity"/>
    <property type="evidence" value="ECO:0007669"/>
    <property type="project" value="InterPro"/>
</dbReference>
<feature type="domain" description="Major facilitator superfamily (MFS) profile" evidence="8">
    <location>
        <begin position="10"/>
        <end position="384"/>
    </location>
</feature>
<organism evidence="9">
    <name type="scientific">marine metagenome</name>
    <dbReference type="NCBI Taxonomy" id="408172"/>
    <lineage>
        <taxon>unclassified sequences</taxon>
        <taxon>metagenomes</taxon>
        <taxon>ecological metagenomes</taxon>
    </lineage>
</organism>
<name>A0A381N4B9_9ZZZZ</name>
<feature type="transmembrane region" description="Helical" evidence="7">
    <location>
        <begin position="359"/>
        <end position="380"/>
    </location>
</feature>
<feature type="transmembrane region" description="Helical" evidence="7">
    <location>
        <begin position="12"/>
        <end position="34"/>
    </location>
</feature>
<dbReference type="InterPro" id="IPR036259">
    <property type="entry name" value="MFS_trans_sf"/>
</dbReference>
<keyword evidence="2" id="KW-0813">Transport</keyword>
<evidence type="ECO:0000313" key="9">
    <source>
        <dbReference type="EMBL" id="SUZ49375.1"/>
    </source>
</evidence>
<keyword evidence="4 7" id="KW-0812">Transmembrane</keyword>
<evidence type="ECO:0000256" key="5">
    <source>
        <dbReference type="ARBA" id="ARBA00022989"/>
    </source>
</evidence>
<dbReference type="SUPFAM" id="SSF103473">
    <property type="entry name" value="MFS general substrate transporter"/>
    <property type="match status" value="1"/>
</dbReference>
<comment type="subcellular location">
    <subcellularLocation>
        <location evidence="1">Cell membrane</location>
        <topology evidence="1">Multi-pass membrane protein</topology>
    </subcellularLocation>
</comment>
<dbReference type="Gene3D" id="1.20.1250.20">
    <property type="entry name" value="MFS general substrate transporter like domains"/>
    <property type="match status" value="2"/>
</dbReference>
<evidence type="ECO:0000256" key="3">
    <source>
        <dbReference type="ARBA" id="ARBA00022475"/>
    </source>
</evidence>
<feature type="transmembrane region" description="Helical" evidence="7">
    <location>
        <begin position="141"/>
        <end position="161"/>
    </location>
</feature>
<accession>A0A381N4B9</accession>
<keyword evidence="3" id="KW-1003">Cell membrane</keyword>
<keyword evidence="6 7" id="KW-0472">Membrane</keyword>
<dbReference type="PANTHER" id="PTHR23517:SF3">
    <property type="entry name" value="INTEGRAL MEMBRANE TRANSPORT PROTEIN"/>
    <property type="match status" value="1"/>
</dbReference>
<reference evidence="9" key="1">
    <citation type="submission" date="2018-05" db="EMBL/GenBank/DDBJ databases">
        <authorList>
            <person name="Lanie J.A."/>
            <person name="Ng W.-L."/>
            <person name="Kazmierczak K.M."/>
            <person name="Andrzejewski T.M."/>
            <person name="Davidsen T.M."/>
            <person name="Wayne K.J."/>
            <person name="Tettelin H."/>
            <person name="Glass J.I."/>
            <person name="Rusch D."/>
            <person name="Podicherti R."/>
            <person name="Tsui H.-C.T."/>
            <person name="Winkler M.E."/>
        </authorList>
    </citation>
    <scope>NUCLEOTIDE SEQUENCE</scope>
</reference>
<evidence type="ECO:0000256" key="6">
    <source>
        <dbReference type="ARBA" id="ARBA00023136"/>
    </source>
</evidence>
<feature type="transmembrane region" description="Helical" evidence="7">
    <location>
        <begin position="103"/>
        <end position="120"/>
    </location>
</feature>
<feature type="transmembrane region" description="Helical" evidence="7">
    <location>
        <begin position="207"/>
        <end position="228"/>
    </location>
</feature>
<evidence type="ECO:0000256" key="7">
    <source>
        <dbReference type="SAM" id="Phobius"/>
    </source>
</evidence>
<dbReference type="PROSITE" id="PS50850">
    <property type="entry name" value="MFS"/>
    <property type="match status" value="1"/>
</dbReference>
<dbReference type="PANTHER" id="PTHR23517">
    <property type="entry name" value="RESISTANCE PROTEIN MDTM, PUTATIVE-RELATED-RELATED"/>
    <property type="match status" value="1"/>
</dbReference>
<proteinExistence type="predicted"/>
<feature type="transmembrane region" description="Helical" evidence="7">
    <location>
        <begin position="79"/>
        <end position="97"/>
    </location>
</feature>
<dbReference type="InterPro" id="IPR011701">
    <property type="entry name" value="MFS"/>
</dbReference>
<evidence type="ECO:0000256" key="4">
    <source>
        <dbReference type="ARBA" id="ARBA00022692"/>
    </source>
</evidence>
<feature type="transmembrane region" description="Helical" evidence="7">
    <location>
        <begin position="46"/>
        <end position="67"/>
    </location>
</feature>
<sequence>MGAKNELHEGPSLVPYYLILFGMSAGLASVMTLLAEFRNELGFSQFGIGLGVAGGLGAAFVASVTLAPQADRGRAPVMLRSGLLLGIAGLVTVAMTSNLWHMVVGRVLFGLAFGVAHPAARRTVIVADPNNLGRNLGRLGAFDVAGFVVGPAAAALLNAVGGFRTPFWVMAILLTLLIPTAWRARPDTAPKDTQRRGPTDLFHNQRLIGAFFIVAAYFVFIGAFESIWVLEMDHRGADQWQIGVSITVAALPISILAPWGGVLAQRYGARRWAVGMVATCAVFSTLFGLVEGIMSLVVLTIACSCAEGIGFPSTPMLVSAAVPEDRQAAAQGLASAIEVGVAAVAALGLAAIYEASGDTVAWIVAGVTMAVLLIIGWNLTKESDDDAAKMVQLTDPGNDS</sequence>